<proteinExistence type="predicted"/>
<organism evidence="2 3">
    <name type="scientific">Cucumis melo var. makuwa</name>
    <name type="common">Oriental melon</name>
    <dbReference type="NCBI Taxonomy" id="1194695"/>
    <lineage>
        <taxon>Eukaryota</taxon>
        <taxon>Viridiplantae</taxon>
        <taxon>Streptophyta</taxon>
        <taxon>Embryophyta</taxon>
        <taxon>Tracheophyta</taxon>
        <taxon>Spermatophyta</taxon>
        <taxon>Magnoliopsida</taxon>
        <taxon>eudicotyledons</taxon>
        <taxon>Gunneridae</taxon>
        <taxon>Pentapetalae</taxon>
        <taxon>rosids</taxon>
        <taxon>fabids</taxon>
        <taxon>Cucurbitales</taxon>
        <taxon>Cucurbitaceae</taxon>
        <taxon>Benincaseae</taxon>
        <taxon>Cucumis</taxon>
    </lineage>
</organism>
<name>A0A5A7SPJ7_CUCMM</name>
<sequence length="306" mass="34471">MAVFSRSKRVTDPLDDKAKARLFGTHHFHQLSCVSSGSEHSPHDSPCLSELVHGFLHDHHPHHPSHAPTTSYDSDSDFLDPTPDRENPLDDIISSLNSNIVDSYRDLLLQHICNAIHKFSLLKSNKPVLLRNVMAFLRELGHNAAVCKTKWSSSGTLTSGNHEFIDVVRFNVSGKVQVRYFVELDLVSEFEIARPTAQYSRMLQSLPRVFVGTAEELMRIVRVMCDGARRSLRSRDLSVSPWRKNRYVQNKWFGPYRRTVNPVPEKSFGGAGAGAVAVATEGVGAAYRCVGFEDVNMNRRLFVRTR</sequence>
<dbReference type="EMBL" id="SSTE01022979">
    <property type="protein sequence ID" value="KAA0026121.1"/>
    <property type="molecule type" value="Genomic_DNA"/>
</dbReference>
<gene>
    <name evidence="2" type="ORF">E6C27_scaffold19G00690</name>
</gene>
<dbReference type="OrthoDB" id="548115at2759"/>
<keyword evidence="2" id="KW-0067">ATP-binding</keyword>
<accession>A0A5A7SPJ7</accession>
<dbReference type="Pfam" id="PF04720">
    <property type="entry name" value="PDDEXK_6"/>
    <property type="match status" value="1"/>
</dbReference>
<reference evidence="2 3" key="1">
    <citation type="submission" date="2019-08" db="EMBL/GenBank/DDBJ databases">
        <title>Draft genome sequences of two oriental melons (Cucumis melo L. var makuwa).</title>
        <authorList>
            <person name="Kwon S.-Y."/>
        </authorList>
    </citation>
    <scope>NUCLEOTIDE SEQUENCE [LARGE SCALE GENOMIC DNA]</scope>
    <source>
        <strain evidence="3">cv. SW 3</strain>
        <tissue evidence="2">Leaf</tissue>
    </source>
</reference>
<keyword evidence="2" id="KW-0547">Nucleotide-binding</keyword>
<dbReference type="AlphaFoldDB" id="A0A5A7SPJ7"/>
<dbReference type="Proteomes" id="UP000321393">
    <property type="component" value="Unassembled WGS sequence"/>
</dbReference>
<feature type="region of interest" description="Disordered" evidence="1">
    <location>
        <begin position="59"/>
        <end position="80"/>
    </location>
</feature>
<dbReference type="InterPro" id="IPR006502">
    <property type="entry name" value="PDDEXK-like"/>
</dbReference>
<evidence type="ECO:0000313" key="3">
    <source>
        <dbReference type="Proteomes" id="UP000321393"/>
    </source>
</evidence>
<dbReference type="STRING" id="1194695.A0A5A7SPJ7"/>
<dbReference type="PANTHER" id="PTHR31579">
    <property type="entry name" value="OS03G0796600 PROTEIN"/>
    <property type="match status" value="1"/>
</dbReference>
<dbReference type="PANTHER" id="PTHR31579:SF84">
    <property type="entry name" value="F21O3.6 PROTEIN"/>
    <property type="match status" value="1"/>
</dbReference>
<dbReference type="NCBIfam" id="TIGR01615">
    <property type="entry name" value="A_thal_3542"/>
    <property type="match status" value="1"/>
</dbReference>
<evidence type="ECO:0000313" key="2">
    <source>
        <dbReference type="EMBL" id="KAA0026121.1"/>
    </source>
</evidence>
<evidence type="ECO:0000256" key="1">
    <source>
        <dbReference type="SAM" id="MobiDB-lite"/>
    </source>
</evidence>
<dbReference type="GO" id="GO:0005524">
    <property type="term" value="F:ATP binding"/>
    <property type="evidence" value="ECO:0007669"/>
    <property type="project" value="UniProtKB-KW"/>
</dbReference>
<protein>
    <submittedName>
        <fullName evidence="2">Sulfate/thiosulfate import ATP-binding protein cysA</fullName>
    </submittedName>
</protein>
<comment type="caution">
    <text evidence="2">The sequence shown here is derived from an EMBL/GenBank/DDBJ whole genome shotgun (WGS) entry which is preliminary data.</text>
</comment>